<protein>
    <submittedName>
        <fullName evidence="2">Uncharacterized protein</fullName>
    </submittedName>
</protein>
<gene>
    <name evidence="2" type="ORF">DFH07DRAFT_972381</name>
</gene>
<evidence type="ECO:0000256" key="1">
    <source>
        <dbReference type="SAM" id="MobiDB-lite"/>
    </source>
</evidence>
<organism evidence="2 3">
    <name type="scientific">Mycena maculata</name>
    <dbReference type="NCBI Taxonomy" id="230809"/>
    <lineage>
        <taxon>Eukaryota</taxon>
        <taxon>Fungi</taxon>
        <taxon>Dikarya</taxon>
        <taxon>Basidiomycota</taxon>
        <taxon>Agaricomycotina</taxon>
        <taxon>Agaricomycetes</taxon>
        <taxon>Agaricomycetidae</taxon>
        <taxon>Agaricales</taxon>
        <taxon>Marasmiineae</taxon>
        <taxon>Mycenaceae</taxon>
        <taxon>Mycena</taxon>
    </lineage>
</organism>
<reference evidence="2" key="1">
    <citation type="submission" date="2023-03" db="EMBL/GenBank/DDBJ databases">
        <title>Massive genome expansion in bonnet fungi (Mycena s.s.) driven by repeated elements and novel gene families across ecological guilds.</title>
        <authorList>
            <consortium name="Lawrence Berkeley National Laboratory"/>
            <person name="Harder C.B."/>
            <person name="Miyauchi S."/>
            <person name="Viragh M."/>
            <person name="Kuo A."/>
            <person name="Thoen E."/>
            <person name="Andreopoulos B."/>
            <person name="Lu D."/>
            <person name="Skrede I."/>
            <person name="Drula E."/>
            <person name="Henrissat B."/>
            <person name="Morin E."/>
            <person name="Kohler A."/>
            <person name="Barry K."/>
            <person name="LaButti K."/>
            <person name="Morin E."/>
            <person name="Salamov A."/>
            <person name="Lipzen A."/>
            <person name="Mereny Z."/>
            <person name="Hegedus B."/>
            <person name="Baldrian P."/>
            <person name="Stursova M."/>
            <person name="Weitz H."/>
            <person name="Taylor A."/>
            <person name="Grigoriev I.V."/>
            <person name="Nagy L.G."/>
            <person name="Martin F."/>
            <person name="Kauserud H."/>
        </authorList>
    </citation>
    <scope>NUCLEOTIDE SEQUENCE</scope>
    <source>
        <strain evidence="2">CBHHK188m</strain>
    </source>
</reference>
<comment type="caution">
    <text evidence="2">The sequence shown here is derived from an EMBL/GenBank/DDBJ whole genome shotgun (WGS) entry which is preliminary data.</text>
</comment>
<evidence type="ECO:0000313" key="3">
    <source>
        <dbReference type="Proteomes" id="UP001215280"/>
    </source>
</evidence>
<dbReference type="EMBL" id="JARJLG010000271">
    <property type="protein sequence ID" value="KAJ7721198.1"/>
    <property type="molecule type" value="Genomic_DNA"/>
</dbReference>
<feature type="compositionally biased region" description="Low complexity" evidence="1">
    <location>
        <begin position="1"/>
        <end position="17"/>
    </location>
</feature>
<keyword evidence="3" id="KW-1185">Reference proteome</keyword>
<evidence type="ECO:0000313" key="2">
    <source>
        <dbReference type="EMBL" id="KAJ7721198.1"/>
    </source>
</evidence>
<dbReference type="AlphaFoldDB" id="A0AAD7HJ74"/>
<name>A0AAD7HJ74_9AGAR</name>
<sequence>MSNPTTSTSAPASNNTAGVRRMRIGHGFHPDRLRWLQDRYPEYLAAQERGHPVKFWNNVLAEYWETFNWKVALGDAPNDGPDREERLSPEDAELKRMMVCIVTRKIKCWFRYHGGNGI</sequence>
<accession>A0AAD7HJ74</accession>
<dbReference type="Proteomes" id="UP001215280">
    <property type="component" value="Unassembled WGS sequence"/>
</dbReference>
<feature type="region of interest" description="Disordered" evidence="1">
    <location>
        <begin position="1"/>
        <end position="21"/>
    </location>
</feature>
<proteinExistence type="predicted"/>